<dbReference type="Gene3D" id="1.25.40.10">
    <property type="entry name" value="Tetratricopeptide repeat domain"/>
    <property type="match status" value="2"/>
</dbReference>
<evidence type="ECO:0000256" key="3">
    <source>
        <dbReference type="PROSITE-ProRule" id="PRU00339"/>
    </source>
</evidence>
<evidence type="ECO:0000256" key="1">
    <source>
        <dbReference type="ARBA" id="ARBA00022737"/>
    </source>
</evidence>
<evidence type="ECO:0000256" key="4">
    <source>
        <dbReference type="SAM" id="Phobius"/>
    </source>
</evidence>
<dbReference type="Gene3D" id="3.40.50.10070">
    <property type="entry name" value="TolB, N-terminal domain"/>
    <property type="match status" value="1"/>
</dbReference>
<proteinExistence type="predicted"/>
<organism evidence="5 6">
    <name type="scientific">Lutimonas vermicola</name>
    <dbReference type="NCBI Taxonomy" id="414288"/>
    <lineage>
        <taxon>Bacteria</taxon>
        <taxon>Pseudomonadati</taxon>
        <taxon>Bacteroidota</taxon>
        <taxon>Flavobacteriia</taxon>
        <taxon>Flavobacteriales</taxon>
        <taxon>Flavobacteriaceae</taxon>
        <taxon>Lutimonas</taxon>
    </lineage>
</organism>
<keyword evidence="6" id="KW-1185">Reference proteome</keyword>
<feature type="repeat" description="TPR" evidence="3">
    <location>
        <begin position="322"/>
        <end position="355"/>
    </location>
</feature>
<comment type="caution">
    <text evidence="5">The sequence shown here is derived from an EMBL/GenBank/DDBJ whole genome shotgun (WGS) entry which is preliminary data.</text>
</comment>
<evidence type="ECO:0000313" key="6">
    <source>
        <dbReference type="Proteomes" id="UP001474120"/>
    </source>
</evidence>
<dbReference type="PROSITE" id="PS50005">
    <property type="entry name" value="TPR"/>
    <property type="match status" value="3"/>
</dbReference>
<dbReference type="InterPro" id="IPR011990">
    <property type="entry name" value="TPR-like_helical_dom_sf"/>
</dbReference>
<dbReference type="PANTHER" id="PTHR44943">
    <property type="entry name" value="CELLULOSE SYNTHASE OPERON PROTEIN C"/>
    <property type="match status" value="1"/>
</dbReference>
<keyword evidence="4" id="KW-1133">Transmembrane helix</keyword>
<feature type="repeat" description="TPR" evidence="3">
    <location>
        <begin position="356"/>
        <end position="389"/>
    </location>
</feature>
<protein>
    <recommendedName>
        <fullName evidence="7">Tetratricopeptide repeat protein</fullName>
    </recommendedName>
</protein>
<dbReference type="InterPro" id="IPR019734">
    <property type="entry name" value="TPR_rpt"/>
</dbReference>
<feature type="transmembrane region" description="Helical" evidence="4">
    <location>
        <begin position="46"/>
        <end position="68"/>
    </location>
</feature>
<name>A0ABU9L3T2_9FLAO</name>
<dbReference type="PANTHER" id="PTHR44943:SF8">
    <property type="entry name" value="TPR REPEAT-CONTAINING PROTEIN MJ0263"/>
    <property type="match status" value="1"/>
</dbReference>
<evidence type="ECO:0000313" key="5">
    <source>
        <dbReference type="EMBL" id="MEL4455680.1"/>
    </source>
</evidence>
<keyword evidence="1" id="KW-0677">Repeat</keyword>
<dbReference type="InterPro" id="IPR051685">
    <property type="entry name" value="Ycf3/AcsC/BcsC/TPR_MFPF"/>
</dbReference>
<keyword evidence="2 3" id="KW-0802">TPR repeat</keyword>
<dbReference type="RefSeq" id="WP_342159561.1">
    <property type="nucleotide sequence ID" value="NZ_JBCDNA010000001.1"/>
</dbReference>
<dbReference type="EMBL" id="JBCDNA010000001">
    <property type="protein sequence ID" value="MEL4455680.1"/>
    <property type="molecule type" value="Genomic_DNA"/>
</dbReference>
<sequence length="524" mass="60517">MNLKEYIAELKRRNVFKPAIAYLVVAWLIVQVADIVLGTFDAPPYIMKTLMFLLIIGFPLNLIFAWVYEFTPKGIKKTKQVEEEVTVSPKSNRKFDKNNKKLVVLPFRNIGSERSSDYFSDGLTEEIIIRLSGIKELEIASRSTSMQYKDSELDIVSLGRELNARYLLQGAVRRNNGDLRISTELIDVEKDAELWAEIYSGKMADVFEIQEKVSKQIVKSLELRISPKEKVALGKSSTMNSDAFDAYLRAREFLFRYTKSYLLLSIDLFQKALDFDEYYSAAYAGMSEACAMLYETHDKKPVWLEQAEQAALKALIYDPGSSEAYSALGLVYYNRNSLDEALLSVQKAISFDPDNFFAYWIRGRLYRMKDKDAEAVIDFNKVLELNPEFHSAYGDLQMSYEKLKDKEMLKDTIERAALFYPNYLFHKPEDARAHQFYAFTLERLGRRKEAREEMRKGIEINPNDLIIIYNAACFYAMIGDKKASIDNLKRAIDNGFGNFEYIKHDPDFYSLKEEPDFKALIQGK</sequence>
<dbReference type="Proteomes" id="UP001474120">
    <property type="component" value="Unassembled WGS sequence"/>
</dbReference>
<dbReference type="PROSITE" id="PS50293">
    <property type="entry name" value="TPR_REGION"/>
    <property type="match status" value="1"/>
</dbReference>
<evidence type="ECO:0008006" key="7">
    <source>
        <dbReference type="Google" id="ProtNLM"/>
    </source>
</evidence>
<evidence type="ECO:0000256" key="2">
    <source>
        <dbReference type="ARBA" id="ARBA00022803"/>
    </source>
</evidence>
<reference evidence="5 6" key="1">
    <citation type="submission" date="2024-04" db="EMBL/GenBank/DDBJ databases">
        <title>whole genome sequencing of Lutimonas vermicola strain IMCC1616.</title>
        <authorList>
            <person name="Bae S.S."/>
        </authorList>
    </citation>
    <scope>NUCLEOTIDE SEQUENCE [LARGE SCALE GENOMIC DNA]</scope>
    <source>
        <strain evidence="5 6">IMCC1616</strain>
    </source>
</reference>
<accession>A0ABU9L3T2</accession>
<keyword evidence="4" id="KW-0812">Transmembrane</keyword>
<feature type="repeat" description="TPR" evidence="3">
    <location>
        <begin position="431"/>
        <end position="464"/>
    </location>
</feature>
<dbReference type="SUPFAM" id="SSF48452">
    <property type="entry name" value="TPR-like"/>
    <property type="match status" value="1"/>
</dbReference>
<dbReference type="Pfam" id="PF13181">
    <property type="entry name" value="TPR_8"/>
    <property type="match status" value="3"/>
</dbReference>
<dbReference type="SMART" id="SM00028">
    <property type="entry name" value="TPR"/>
    <property type="match status" value="3"/>
</dbReference>
<feature type="transmembrane region" description="Helical" evidence="4">
    <location>
        <begin position="20"/>
        <end position="40"/>
    </location>
</feature>
<dbReference type="NCBIfam" id="NF047558">
    <property type="entry name" value="TPR_END_plus"/>
    <property type="match status" value="1"/>
</dbReference>
<gene>
    <name evidence="5" type="ORF">AABB81_07210</name>
</gene>
<keyword evidence="4" id="KW-0472">Membrane</keyword>